<proteinExistence type="predicted"/>
<feature type="region of interest" description="Disordered" evidence="1">
    <location>
        <begin position="1"/>
        <end position="46"/>
    </location>
</feature>
<reference evidence="2" key="1">
    <citation type="submission" date="2021-02" db="EMBL/GenBank/DDBJ databases">
        <authorList>
            <person name="Nowell W R."/>
        </authorList>
    </citation>
    <scope>NUCLEOTIDE SEQUENCE</scope>
</reference>
<organism evidence="2 4">
    <name type="scientific">Rotaria magnacalcarata</name>
    <dbReference type="NCBI Taxonomy" id="392030"/>
    <lineage>
        <taxon>Eukaryota</taxon>
        <taxon>Metazoa</taxon>
        <taxon>Spiralia</taxon>
        <taxon>Gnathifera</taxon>
        <taxon>Rotifera</taxon>
        <taxon>Eurotatoria</taxon>
        <taxon>Bdelloidea</taxon>
        <taxon>Philodinida</taxon>
        <taxon>Philodinidae</taxon>
        <taxon>Rotaria</taxon>
    </lineage>
</organism>
<comment type="caution">
    <text evidence="2">The sequence shown here is derived from an EMBL/GenBank/DDBJ whole genome shotgun (WGS) entry which is preliminary data.</text>
</comment>
<evidence type="ECO:0000313" key="3">
    <source>
        <dbReference type="EMBL" id="CAF4405649.1"/>
    </source>
</evidence>
<protein>
    <submittedName>
        <fullName evidence="2">Uncharacterized protein</fullName>
    </submittedName>
</protein>
<evidence type="ECO:0000313" key="2">
    <source>
        <dbReference type="EMBL" id="CAF4184412.1"/>
    </source>
</evidence>
<feature type="compositionally biased region" description="Acidic residues" evidence="1">
    <location>
        <begin position="1"/>
        <end position="18"/>
    </location>
</feature>
<dbReference type="EMBL" id="CAJOBJ010015910">
    <property type="protein sequence ID" value="CAF4184412.1"/>
    <property type="molecule type" value="Genomic_DNA"/>
</dbReference>
<dbReference type="Proteomes" id="UP000676336">
    <property type="component" value="Unassembled WGS sequence"/>
</dbReference>
<feature type="compositionally biased region" description="Polar residues" evidence="1">
    <location>
        <begin position="20"/>
        <end position="31"/>
    </location>
</feature>
<evidence type="ECO:0000256" key="1">
    <source>
        <dbReference type="SAM" id="MobiDB-lite"/>
    </source>
</evidence>
<evidence type="ECO:0000313" key="4">
    <source>
        <dbReference type="Proteomes" id="UP000681720"/>
    </source>
</evidence>
<accession>A0A8S2RRZ5</accession>
<gene>
    <name evidence="2" type="ORF">GIL414_LOCUS20932</name>
    <name evidence="3" type="ORF">SMN809_LOCUS30651</name>
</gene>
<sequence length="46" mass="5021">MNDDTGYNEENLKDDDDIPQITTNTSTSRKSCSVGKKRPASSSLSN</sequence>
<dbReference type="AlphaFoldDB" id="A0A8S2RRZ5"/>
<feature type="non-terminal residue" evidence="2">
    <location>
        <position position="46"/>
    </location>
</feature>
<name>A0A8S2RRZ5_9BILA</name>
<dbReference type="EMBL" id="CAJOBI010058626">
    <property type="protein sequence ID" value="CAF4405649.1"/>
    <property type="molecule type" value="Genomic_DNA"/>
</dbReference>
<dbReference type="Proteomes" id="UP000681720">
    <property type="component" value="Unassembled WGS sequence"/>
</dbReference>